<feature type="active site" description="Nucleophile" evidence="4">
    <location>
        <position position="63"/>
    </location>
</feature>
<dbReference type="EMBL" id="JALKII010000008">
    <property type="protein sequence ID" value="MCK0538381.1"/>
    <property type="molecule type" value="Genomic_DNA"/>
</dbReference>
<dbReference type="Proteomes" id="UP001165524">
    <property type="component" value="Unassembled WGS sequence"/>
</dbReference>
<dbReference type="PANTHER" id="PTHR14226:SF29">
    <property type="entry name" value="NEUROPATHY TARGET ESTERASE SWS"/>
    <property type="match status" value="1"/>
</dbReference>
<evidence type="ECO:0000313" key="6">
    <source>
        <dbReference type="EMBL" id="MCK0538381.1"/>
    </source>
</evidence>
<proteinExistence type="predicted"/>
<evidence type="ECO:0000256" key="3">
    <source>
        <dbReference type="ARBA" id="ARBA00023098"/>
    </source>
</evidence>
<feature type="active site" description="Proton acceptor" evidence="4">
    <location>
        <position position="209"/>
    </location>
</feature>
<feature type="short sequence motif" description="GXGXXG" evidence="4">
    <location>
        <begin position="34"/>
        <end position="39"/>
    </location>
</feature>
<dbReference type="InterPro" id="IPR050301">
    <property type="entry name" value="NTE"/>
</dbReference>
<reference evidence="6" key="1">
    <citation type="submission" date="2022-04" db="EMBL/GenBank/DDBJ databases">
        <title>Alcanivorax sp. CY1518 draft genome sequence.</title>
        <authorList>
            <person name="Zhao G."/>
            <person name="An M."/>
        </authorList>
    </citation>
    <scope>NUCLEOTIDE SEQUENCE</scope>
    <source>
        <strain evidence="6">CY1518</strain>
    </source>
</reference>
<dbReference type="RefSeq" id="WP_246952939.1">
    <property type="nucleotide sequence ID" value="NZ_JALKII010000008.1"/>
</dbReference>
<dbReference type="InterPro" id="IPR002641">
    <property type="entry name" value="PNPLA_dom"/>
</dbReference>
<dbReference type="InterPro" id="IPR016035">
    <property type="entry name" value="Acyl_Trfase/lysoPLipase"/>
</dbReference>
<evidence type="ECO:0000256" key="1">
    <source>
        <dbReference type="ARBA" id="ARBA00022801"/>
    </source>
</evidence>
<dbReference type="Gene3D" id="3.40.1090.10">
    <property type="entry name" value="Cytosolic phospholipase A2 catalytic domain"/>
    <property type="match status" value="2"/>
</dbReference>
<feature type="domain" description="PNPLA" evidence="5">
    <location>
        <begin position="30"/>
        <end position="222"/>
    </location>
</feature>
<keyword evidence="2 4" id="KW-0442">Lipid degradation</keyword>
<name>A0ABT0E954_9GAMM</name>
<keyword evidence="3 4" id="KW-0443">Lipid metabolism</keyword>
<comment type="caution">
    <text evidence="6">The sequence shown here is derived from an EMBL/GenBank/DDBJ whole genome shotgun (WGS) entry which is preliminary data.</text>
</comment>
<keyword evidence="1 4" id="KW-0378">Hydrolase</keyword>
<keyword evidence="7" id="KW-1185">Reference proteome</keyword>
<dbReference type="Pfam" id="PF01734">
    <property type="entry name" value="Patatin"/>
    <property type="match status" value="1"/>
</dbReference>
<dbReference type="Gene3D" id="3.10.20.310">
    <property type="entry name" value="membrane protein fhac"/>
    <property type="match status" value="1"/>
</dbReference>
<evidence type="ECO:0000313" key="7">
    <source>
        <dbReference type="Proteomes" id="UP001165524"/>
    </source>
</evidence>
<dbReference type="SUPFAM" id="SSF52151">
    <property type="entry name" value="FabD/lysophospholipase-like"/>
    <property type="match status" value="1"/>
</dbReference>
<dbReference type="Pfam" id="PF07244">
    <property type="entry name" value="POTRA"/>
    <property type="match status" value="1"/>
</dbReference>
<dbReference type="InterPro" id="IPR010827">
    <property type="entry name" value="BamA/TamA_POTRA"/>
</dbReference>
<organism evidence="6 7">
    <name type="scientific">Alcanivorax quisquiliarum</name>
    <dbReference type="NCBI Taxonomy" id="2933565"/>
    <lineage>
        <taxon>Bacteria</taxon>
        <taxon>Pseudomonadati</taxon>
        <taxon>Pseudomonadota</taxon>
        <taxon>Gammaproteobacteria</taxon>
        <taxon>Oceanospirillales</taxon>
        <taxon>Alcanivoracaceae</taxon>
        <taxon>Alcanivorax</taxon>
    </lineage>
</organism>
<feature type="short sequence motif" description="GXSXG" evidence="4">
    <location>
        <begin position="61"/>
        <end position="65"/>
    </location>
</feature>
<evidence type="ECO:0000256" key="2">
    <source>
        <dbReference type="ARBA" id="ARBA00022963"/>
    </source>
</evidence>
<dbReference type="PANTHER" id="PTHR14226">
    <property type="entry name" value="NEUROPATHY TARGET ESTERASE/SWISS CHEESE D.MELANOGASTER"/>
    <property type="match status" value="1"/>
</dbReference>
<evidence type="ECO:0000256" key="4">
    <source>
        <dbReference type="PROSITE-ProRule" id="PRU01161"/>
    </source>
</evidence>
<dbReference type="CDD" id="cd07205">
    <property type="entry name" value="Pat_PNPLA6_PNPLA7_NTE1_like"/>
    <property type="match status" value="1"/>
</dbReference>
<sequence length="744" mass="82252">MARKRSLLLRGFLFFFLLPMLAPAQERIGLVLSGGGARGFAHIGVLQALEEYHIPVHAIAGTSMGAIVGGLYSAGKSASEIEQIARTTDWAYAFTDRSPRRDQPYIFRLLDTGLAVDYRLNIRDGGIALPRGLLQGQHLTQILDDLFADIDRVSDFDRLAIPFRAVAADLVSGDAVVIRQGRLSTAVRASMSIPGLLEPVEWEGRLLVDGGIANNVPVDVARQMGVDRLIVVDVGTPARPADEIRSVVDVVDQLTGLLVRGSSQRQLEALQEQDIVIRPQLDSVTNLRFDAVDESLAAGYAAAIQTLAAGDMLGLMVPQAIDEPEAHEEHEDHKERTGEVAHLPTIHFIEVENDGPVDDRIIRNLVRQRTGEPLDTARLQEDISAIYGLDYFRDIRYRVIERDGQTGLRLVARERHEGSNFLRLGFRVSDDFRGDSDFGLGASLRLAGLNRLGGTAFFRADIGTTPRLEARFVQPLDYHMRYFIEPQLLYQAERIDLFDETVQDEALASYQRRERQAGLAIGRQLYRQRGEVRVGVVRRRGELEFRSGTAMGEGHYEDGYYGARLGWDTLDDLAFPTWGSRWSAEWRWHEPSLGAERSVRRFIGEVSIARSWRRTTFLLEGDLSVSDSDQLDIANVVPIGGFLELSGLGPRSRWGQHRALTRLVAMVSLGQETPLPTALPLFAGASLERGNVWEKHSAMSAGNAITAGSIFLGADSPIGPAYLSLGVAEGGHYAVNLFLGQLFR</sequence>
<protein>
    <submittedName>
        <fullName evidence="6">Patatin-like phospholipase family protein</fullName>
    </submittedName>
</protein>
<dbReference type="PROSITE" id="PS51635">
    <property type="entry name" value="PNPLA"/>
    <property type="match status" value="1"/>
</dbReference>
<accession>A0ABT0E954</accession>
<feature type="short sequence motif" description="DGA/G" evidence="4">
    <location>
        <begin position="209"/>
        <end position="211"/>
    </location>
</feature>
<dbReference type="Gene3D" id="2.40.160.50">
    <property type="entry name" value="membrane protein fhac: a member of the omp85/tpsb transporter family"/>
    <property type="match status" value="1"/>
</dbReference>
<gene>
    <name evidence="6" type="ORF">MU846_11725</name>
</gene>
<evidence type="ECO:0000259" key="5">
    <source>
        <dbReference type="PROSITE" id="PS51635"/>
    </source>
</evidence>